<dbReference type="AlphaFoldDB" id="A0A365H3L4"/>
<dbReference type="SUPFAM" id="SSF69593">
    <property type="entry name" value="Glycerol-3-phosphate (1)-acyltransferase"/>
    <property type="match status" value="1"/>
</dbReference>
<feature type="domain" description="Phospholipid/glycerol acyltransferase" evidence="2">
    <location>
        <begin position="128"/>
        <end position="272"/>
    </location>
</feature>
<evidence type="ECO:0000256" key="1">
    <source>
        <dbReference type="SAM" id="Phobius"/>
    </source>
</evidence>
<gene>
    <name evidence="3" type="ORF">DPM19_18675</name>
</gene>
<sequence length="338" mass="38150">MLPPRLVRRLLFAPVLLVLTVALAVLFLPALLVATLISLVFDGRYRAVRLLRFALAWAYAESWAVLACLVVWLGSGLRGRVRAERLWDRHYDIVRRYVAGIYRAAERYLTLRVEVDGEAPDPLPRRPIIVLSRHAGPGDSLILIHHLLTGYGRRPRLVMKDFVQFDPLIDIAVHRLPNVLVRQAGDGMTQDISELAEDLGDRDALVLFPEGGNFTPHRRERAIARLRRLRRRTEAARAARMRHVLPPRPGGALAAIDAAPGADVVFVAHSGLEDFNSVGTVWRGLPLAVQVRAHWWRIPAEDVPRERAAQVDWLFAQWARVDAWIEEARNPARDLDTA</sequence>
<evidence type="ECO:0000313" key="4">
    <source>
        <dbReference type="Proteomes" id="UP000251891"/>
    </source>
</evidence>
<reference evidence="3 4" key="1">
    <citation type="submission" date="2018-06" db="EMBL/GenBank/DDBJ databases">
        <title>Actinomadura craniellae sp. nov. isolated from marine sponge Craniella sp.</title>
        <authorList>
            <person name="Li L."/>
            <person name="Xu Q.H."/>
            <person name="Lin H.W."/>
            <person name="Lu Y.H."/>
        </authorList>
    </citation>
    <scope>NUCLEOTIDE SEQUENCE [LARGE SCALE GENOMIC DNA]</scope>
    <source>
        <strain evidence="3 4">LHW63021</strain>
    </source>
</reference>
<protein>
    <recommendedName>
        <fullName evidence="2">Phospholipid/glycerol acyltransferase domain-containing protein</fullName>
    </recommendedName>
</protein>
<dbReference type="GO" id="GO:0016746">
    <property type="term" value="F:acyltransferase activity"/>
    <property type="evidence" value="ECO:0007669"/>
    <property type="project" value="InterPro"/>
</dbReference>
<dbReference type="InterPro" id="IPR002123">
    <property type="entry name" value="Plipid/glycerol_acylTrfase"/>
</dbReference>
<evidence type="ECO:0000259" key="2">
    <source>
        <dbReference type="SMART" id="SM00563"/>
    </source>
</evidence>
<dbReference type="Pfam" id="PF01553">
    <property type="entry name" value="Acyltransferase"/>
    <property type="match status" value="1"/>
</dbReference>
<keyword evidence="1" id="KW-1133">Transmembrane helix</keyword>
<dbReference type="PANTHER" id="PTHR10983">
    <property type="entry name" value="1-ACYLGLYCEROL-3-PHOSPHATE ACYLTRANSFERASE-RELATED"/>
    <property type="match status" value="1"/>
</dbReference>
<feature type="transmembrane region" description="Helical" evidence="1">
    <location>
        <begin position="12"/>
        <end position="41"/>
    </location>
</feature>
<dbReference type="RefSeq" id="WP_111869229.1">
    <property type="nucleotide sequence ID" value="NZ_QLYX01000008.1"/>
</dbReference>
<feature type="transmembrane region" description="Helical" evidence="1">
    <location>
        <begin position="53"/>
        <end position="74"/>
    </location>
</feature>
<keyword evidence="1" id="KW-0472">Membrane</keyword>
<dbReference type="OrthoDB" id="7054180at2"/>
<accession>A0A365H3L4</accession>
<evidence type="ECO:0000313" key="3">
    <source>
        <dbReference type="EMBL" id="RAY13690.1"/>
    </source>
</evidence>
<dbReference type="SMART" id="SM00563">
    <property type="entry name" value="PlsC"/>
    <property type="match status" value="1"/>
</dbReference>
<comment type="caution">
    <text evidence="3">The sequence shown here is derived from an EMBL/GenBank/DDBJ whole genome shotgun (WGS) entry which is preliminary data.</text>
</comment>
<name>A0A365H3L4_9ACTN</name>
<keyword evidence="1" id="KW-0812">Transmembrane</keyword>
<dbReference type="Proteomes" id="UP000251891">
    <property type="component" value="Unassembled WGS sequence"/>
</dbReference>
<proteinExistence type="predicted"/>
<dbReference type="PANTHER" id="PTHR10983:SF16">
    <property type="entry name" value="LYSOCARDIOLIPIN ACYLTRANSFERASE 1"/>
    <property type="match status" value="1"/>
</dbReference>
<organism evidence="3 4">
    <name type="scientific">Actinomadura craniellae</name>
    <dbReference type="NCBI Taxonomy" id="2231787"/>
    <lineage>
        <taxon>Bacteria</taxon>
        <taxon>Bacillati</taxon>
        <taxon>Actinomycetota</taxon>
        <taxon>Actinomycetes</taxon>
        <taxon>Streptosporangiales</taxon>
        <taxon>Thermomonosporaceae</taxon>
        <taxon>Actinomadura</taxon>
    </lineage>
</organism>
<dbReference type="EMBL" id="QLYX01000008">
    <property type="protein sequence ID" value="RAY13690.1"/>
    <property type="molecule type" value="Genomic_DNA"/>
</dbReference>
<dbReference type="GO" id="GO:0012505">
    <property type="term" value="C:endomembrane system"/>
    <property type="evidence" value="ECO:0007669"/>
    <property type="project" value="TreeGrafter"/>
</dbReference>
<keyword evidence="4" id="KW-1185">Reference proteome</keyword>